<dbReference type="OrthoDB" id="9810361at2"/>
<dbReference type="AlphaFoldDB" id="A0A2U1AW26"/>
<sequence length="418" mass="47138">MGNFHCALNPDQAGRCLCCEVGCCNLFEVLVTRQEAADLMALRLPDVPDFDGCFAPSERPDEFALRKRADGRCVFSDGKLCKIHRLHGYAAKPLSCRIFPLHIQHWADGGISAELRYICPGVHPGGRRLGDRLDEIAILARQLGSRRMANDAVYSKSNPAPLATVRKVHAGFRQLLRDPELPWPLRLYTAARILDFHDQKSMADAIRQADDSFAPELTAFVAKARPELERELASSIRCDALVRSEFRNILAGYLRDDRPEDMSVARRLKRSLDHIRLHTGAAPLTVLNPRAPRISMLNCPAVGRRFEPSPEAAAMFGEFWFSKLDTMEFCGTQIQQMPYNTGLRHLLLAAPAARVFAAGFAFAEDADRIEFSHMHRAVRLLDFTFGRSPFFRLGITQKWLRRLTVPARFAALLHQCFR</sequence>
<accession>A0A2U1AW26</accession>
<name>A0A2U1AW26_9BACT</name>
<keyword evidence="2" id="KW-1185">Reference proteome</keyword>
<dbReference type="EMBL" id="QEKH01000016">
    <property type="protein sequence ID" value="PVY40600.1"/>
    <property type="molecule type" value="Genomic_DNA"/>
</dbReference>
<organism evidence="1 2">
    <name type="scientific">Victivallis vadensis</name>
    <dbReference type="NCBI Taxonomy" id="172901"/>
    <lineage>
        <taxon>Bacteria</taxon>
        <taxon>Pseudomonadati</taxon>
        <taxon>Lentisphaerota</taxon>
        <taxon>Lentisphaeria</taxon>
        <taxon>Victivallales</taxon>
        <taxon>Victivallaceae</taxon>
        <taxon>Victivallis</taxon>
    </lineage>
</organism>
<protein>
    <submittedName>
        <fullName evidence="1">Uncharacterized protein</fullName>
    </submittedName>
</protein>
<reference evidence="1 2" key="1">
    <citation type="submission" date="2018-04" db="EMBL/GenBank/DDBJ databases">
        <title>Genomic Encyclopedia of Type Strains, Phase IV (KMG-IV): sequencing the most valuable type-strain genomes for metagenomic binning, comparative biology and taxonomic classification.</title>
        <authorList>
            <person name="Goeker M."/>
        </authorList>
    </citation>
    <scope>NUCLEOTIDE SEQUENCE [LARGE SCALE GENOMIC DNA]</scope>
    <source>
        <strain evidence="1 2">DSM 14823</strain>
    </source>
</reference>
<dbReference type="Proteomes" id="UP000245959">
    <property type="component" value="Unassembled WGS sequence"/>
</dbReference>
<proteinExistence type="predicted"/>
<comment type="caution">
    <text evidence="1">The sequence shown here is derived from an EMBL/GenBank/DDBJ whole genome shotgun (WGS) entry which is preliminary data.</text>
</comment>
<evidence type="ECO:0000313" key="1">
    <source>
        <dbReference type="EMBL" id="PVY40600.1"/>
    </source>
</evidence>
<dbReference type="GeneID" id="78295603"/>
<dbReference type="RefSeq" id="WP_116884305.1">
    <property type="nucleotide sequence ID" value="NZ_CABMMC010000011.1"/>
</dbReference>
<evidence type="ECO:0000313" key="2">
    <source>
        <dbReference type="Proteomes" id="UP000245959"/>
    </source>
</evidence>
<gene>
    <name evidence="1" type="ORF">C8D82_11651</name>
</gene>